<organism evidence="1 2">
    <name type="scientific">Hebeloma cylindrosporum</name>
    <dbReference type="NCBI Taxonomy" id="76867"/>
    <lineage>
        <taxon>Eukaryota</taxon>
        <taxon>Fungi</taxon>
        <taxon>Dikarya</taxon>
        <taxon>Basidiomycota</taxon>
        <taxon>Agaricomycotina</taxon>
        <taxon>Agaricomycetes</taxon>
        <taxon>Agaricomycetidae</taxon>
        <taxon>Agaricales</taxon>
        <taxon>Agaricineae</taxon>
        <taxon>Hymenogastraceae</taxon>
        <taxon>Hebeloma</taxon>
    </lineage>
</organism>
<dbReference type="GO" id="GO:0042148">
    <property type="term" value="P:DNA strand invasion"/>
    <property type="evidence" value="ECO:0007669"/>
    <property type="project" value="TreeGrafter"/>
</dbReference>
<dbReference type="GO" id="GO:0005815">
    <property type="term" value="C:microtubule organizing center"/>
    <property type="evidence" value="ECO:0007669"/>
    <property type="project" value="TreeGrafter"/>
</dbReference>
<gene>
    <name evidence="1" type="ORF">M413DRAFT_221710</name>
</gene>
<dbReference type="AlphaFoldDB" id="A0A0C2Z4K3"/>
<dbReference type="PANTHER" id="PTHR46644:SF2">
    <property type="entry name" value="DNA REPAIR PROTEIN XRCC2"/>
    <property type="match status" value="1"/>
</dbReference>
<dbReference type="HOGENOM" id="CLU_060999_1_0_1"/>
<dbReference type="InterPro" id="IPR027417">
    <property type="entry name" value="P-loop_NTPase"/>
</dbReference>
<proteinExistence type="predicted"/>
<dbReference type="OrthoDB" id="420422at2759"/>
<evidence type="ECO:0000313" key="1">
    <source>
        <dbReference type="EMBL" id="KIM48107.1"/>
    </source>
</evidence>
<dbReference type="Proteomes" id="UP000053424">
    <property type="component" value="Unassembled WGS sequence"/>
</dbReference>
<dbReference type="InterPro" id="IPR030547">
    <property type="entry name" value="XRCC2"/>
</dbReference>
<accession>A0A0C2Z4K3</accession>
<dbReference type="STRING" id="686832.A0A0C2Z4K3"/>
<keyword evidence="2" id="KW-1185">Reference proteome</keyword>
<dbReference type="GO" id="GO:0005657">
    <property type="term" value="C:replication fork"/>
    <property type="evidence" value="ECO:0007669"/>
    <property type="project" value="InterPro"/>
</dbReference>
<dbReference type="GO" id="GO:0000724">
    <property type="term" value="P:double-strand break repair via homologous recombination"/>
    <property type="evidence" value="ECO:0007669"/>
    <property type="project" value="InterPro"/>
</dbReference>
<reference evidence="1 2" key="1">
    <citation type="submission" date="2014-04" db="EMBL/GenBank/DDBJ databases">
        <authorList>
            <consortium name="DOE Joint Genome Institute"/>
            <person name="Kuo A."/>
            <person name="Gay G."/>
            <person name="Dore J."/>
            <person name="Kohler A."/>
            <person name="Nagy L.G."/>
            <person name="Floudas D."/>
            <person name="Copeland A."/>
            <person name="Barry K.W."/>
            <person name="Cichocki N."/>
            <person name="Veneault-Fourrey C."/>
            <person name="LaButti K."/>
            <person name="Lindquist E.A."/>
            <person name="Lipzen A."/>
            <person name="Lundell T."/>
            <person name="Morin E."/>
            <person name="Murat C."/>
            <person name="Sun H."/>
            <person name="Tunlid A."/>
            <person name="Henrissat B."/>
            <person name="Grigoriev I.V."/>
            <person name="Hibbett D.S."/>
            <person name="Martin F."/>
            <person name="Nordberg H.P."/>
            <person name="Cantor M.N."/>
            <person name="Hua S.X."/>
        </authorList>
    </citation>
    <scope>NUCLEOTIDE SEQUENCE [LARGE SCALE GENOMIC DNA]</scope>
    <source>
        <strain evidence="2">h7</strain>
    </source>
</reference>
<dbReference type="GO" id="GO:0000400">
    <property type="term" value="F:four-way junction DNA binding"/>
    <property type="evidence" value="ECO:0007669"/>
    <property type="project" value="TreeGrafter"/>
</dbReference>
<dbReference type="CDD" id="cd19490">
    <property type="entry name" value="XRCC2"/>
    <property type="match status" value="1"/>
</dbReference>
<dbReference type="EMBL" id="KN831769">
    <property type="protein sequence ID" value="KIM48107.1"/>
    <property type="molecule type" value="Genomic_DNA"/>
</dbReference>
<protein>
    <submittedName>
        <fullName evidence="1">Uncharacterized protein</fullName>
    </submittedName>
</protein>
<name>A0A0C2Z4K3_HEBCY</name>
<dbReference type="SUPFAM" id="SSF52540">
    <property type="entry name" value="P-loop containing nucleoside triphosphate hydrolases"/>
    <property type="match status" value="1"/>
</dbReference>
<dbReference type="GO" id="GO:0033063">
    <property type="term" value="C:Rad51B-Rad51C-Rad51D-XRCC2 complex"/>
    <property type="evidence" value="ECO:0007669"/>
    <property type="project" value="InterPro"/>
</dbReference>
<reference evidence="2" key="2">
    <citation type="submission" date="2015-01" db="EMBL/GenBank/DDBJ databases">
        <title>Evolutionary Origins and Diversification of the Mycorrhizal Mutualists.</title>
        <authorList>
            <consortium name="DOE Joint Genome Institute"/>
            <consortium name="Mycorrhizal Genomics Consortium"/>
            <person name="Kohler A."/>
            <person name="Kuo A."/>
            <person name="Nagy L.G."/>
            <person name="Floudas D."/>
            <person name="Copeland A."/>
            <person name="Barry K.W."/>
            <person name="Cichocki N."/>
            <person name="Veneault-Fourrey C."/>
            <person name="LaButti K."/>
            <person name="Lindquist E.A."/>
            <person name="Lipzen A."/>
            <person name="Lundell T."/>
            <person name="Morin E."/>
            <person name="Murat C."/>
            <person name="Riley R."/>
            <person name="Ohm R."/>
            <person name="Sun H."/>
            <person name="Tunlid A."/>
            <person name="Henrissat B."/>
            <person name="Grigoriev I.V."/>
            <person name="Hibbett D.S."/>
            <person name="Martin F."/>
        </authorList>
    </citation>
    <scope>NUCLEOTIDE SEQUENCE [LARGE SCALE GENOMIC DNA]</scope>
    <source>
        <strain evidence="2">h7</strain>
    </source>
</reference>
<dbReference type="Gene3D" id="3.40.50.300">
    <property type="entry name" value="P-loop containing nucleotide triphosphate hydrolases"/>
    <property type="match status" value="1"/>
</dbReference>
<dbReference type="PANTHER" id="PTHR46644">
    <property type="entry name" value="DNA REPAIR PROTEIN XRCC2"/>
    <property type="match status" value="1"/>
</dbReference>
<evidence type="ECO:0000313" key="2">
    <source>
        <dbReference type="Proteomes" id="UP000053424"/>
    </source>
</evidence>
<sequence>MHTHDGTAEDLLHEIPSESLQQLLCLVRCASRKPVLTRITSIDSYLASTSGRGSGDVFQLHGPPGSGKTHLLYFFLATCTMPASFGGWNKAAFVYDMDGQFSISRFREIVTYQLQECDSLLGSIIVENCLKSMHIFRPTSSDQLAVSLAHLSLYHSKHFPGLELGLIAIHSLDAFYWIDRYHAEHAQTSPGNPLHPKLAPILDKMQGLHRMFVLFTVWGLPRRSRWTPPSNDHEAIDPSFSKSGYHLHQISLQHNPLGSKQLERFSNLQILGHGEASSSDFKIGRSGVLFEPYATNR</sequence>